<dbReference type="AlphaFoldDB" id="A0A8A7KDN0"/>
<protein>
    <submittedName>
        <fullName evidence="2">Alpha/beta hydrolase</fullName>
    </submittedName>
</protein>
<dbReference type="KEGG" id="ifn:GM661_08910"/>
<dbReference type="Gene3D" id="3.40.50.1820">
    <property type="entry name" value="alpha/beta hydrolase"/>
    <property type="match status" value="1"/>
</dbReference>
<dbReference type="EMBL" id="CP046640">
    <property type="protein sequence ID" value="QTL99963.1"/>
    <property type="molecule type" value="Genomic_DNA"/>
</dbReference>
<evidence type="ECO:0000259" key="1">
    <source>
        <dbReference type="Pfam" id="PF12146"/>
    </source>
</evidence>
<dbReference type="InterPro" id="IPR022742">
    <property type="entry name" value="Hydrolase_4"/>
</dbReference>
<evidence type="ECO:0000313" key="2">
    <source>
        <dbReference type="EMBL" id="QTL99963.1"/>
    </source>
</evidence>
<evidence type="ECO:0000313" key="3">
    <source>
        <dbReference type="Proteomes" id="UP000665020"/>
    </source>
</evidence>
<name>A0A8A7KDN0_9FIRM</name>
<feature type="domain" description="Serine aminopeptidase S33" evidence="1">
    <location>
        <begin position="86"/>
        <end position="173"/>
    </location>
</feature>
<dbReference type="GO" id="GO:0052689">
    <property type="term" value="F:carboxylic ester hydrolase activity"/>
    <property type="evidence" value="ECO:0007669"/>
    <property type="project" value="TreeGrafter"/>
</dbReference>
<dbReference type="PANTHER" id="PTHR43265:SF1">
    <property type="entry name" value="ESTERASE ESTD"/>
    <property type="match status" value="1"/>
</dbReference>
<accession>A0A8A7KDN0</accession>
<dbReference type="InterPro" id="IPR029058">
    <property type="entry name" value="AB_hydrolase_fold"/>
</dbReference>
<gene>
    <name evidence="2" type="ORF">GM661_08910</name>
</gene>
<dbReference type="Proteomes" id="UP000665020">
    <property type="component" value="Chromosome"/>
</dbReference>
<dbReference type="Pfam" id="PF12146">
    <property type="entry name" value="Hydrolase_4"/>
    <property type="match status" value="1"/>
</dbReference>
<dbReference type="SUPFAM" id="SSF53474">
    <property type="entry name" value="alpha/beta-Hydrolases"/>
    <property type="match status" value="1"/>
</dbReference>
<sequence length="322" mass="35219">MASGDFYLQKKVNQGVEKEEQSEKELTVEEVSLEVDDGVLYGTLQLPGGEYLLESKKHPVVLIIAGSGPTDRNGNSIVSGENNSLKMLAEGLAEGGIASLRYDKRMIAESSGINTSEAKLRFNDFINDAVGWINKLQQDRRFSDVYVLGHSQGSLIGMVAVRQSNADGFISIAGPGRNIAQILERQLSSSLPGELKQESFRILNSLKSGETVADVDPKLNSLFRPAIQPFLISYMKYDPLIEIGKLSVPVLIVQGTRDLQVSIEDAQRLKEANSTAELVIIENMNHVLKEVSADPAENIAAYSKSDLPLADDLVKVINEFIK</sequence>
<dbReference type="InterPro" id="IPR053145">
    <property type="entry name" value="AB_hydrolase_Est10"/>
</dbReference>
<organism evidence="2 3">
    <name type="scientific">Iocasia fonsfrigidae</name>
    <dbReference type="NCBI Taxonomy" id="2682810"/>
    <lineage>
        <taxon>Bacteria</taxon>
        <taxon>Bacillati</taxon>
        <taxon>Bacillota</taxon>
        <taxon>Clostridia</taxon>
        <taxon>Halanaerobiales</taxon>
        <taxon>Halanaerobiaceae</taxon>
        <taxon>Iocasia</taxon>
    </lineage>
</organism>
<dbReference type="PANTHER" id="PTHR43265">
    <property type="entry name" value="ESTERASE ESTD"/>
    <property type="match status" value="1"/>
</dbReference>
<keyword evidence="2" id="KW-0378">Hydrolase</keyword>
<reference evidence="2" key="1">
    <citation type="submission" date="2019-12" db="EMBL/GenBank/DDBJ databases">
        <authorList>
            <person name="zhang j."/>
            <person name="sun C.M."/>
        </authorList>
    </citation>
    <scope>NUCLEOTIDE SEQUENCE</scope>
    <source>
        <strain evidence="2">NS-1</strain>
    </source>
</reference>
<keyword evidence="3" id="KW-1185">Reference proteome</keyword>
<proteinExistence type="predicted"/>